<accession>A0A1D8A5B2</accession>
<protein>
    <recommendedName>
        <fullName evidence="3">Transferrin-binding protein B C-lobe/N-lobe beta barrel domain-containing protein</fullName>
    </recommendedName>
</protein>
<dbReference type="AlphaFoldDB" id="A0A1D8A5B2"/>
<gene>
    <name evidence="1" type="ORF">BES08_11425</name>
</gene>
<keyword evidence="2" id="KW-1185">Reference proteome</keyword>
<evidence type="ECO:0000313" key="2">
    <source>
        <dbReference type="Proteomes" id="UP000094626"/>
    </source>
</evidence>
<organism evidence="1 2">
    <name type="scientific">Novosphingobium resinovorum</name>
    <dbReference type="NCBI Taxonomy" id="158500"/>
    <lineage>
        <taxon>Bacteria</taxon>
        <taxon>Pseudomonadati</taxon>
        <taxon>Pseudomonadota</taxon>
        <taxon>Alphaproteobacteria</taxon>
        <taxon>Sphingomonadales</taxon>
        <taxon>Sphingomonadaceae</taxon>
        <taxon>Novosphingobium</taxon>
    </lineage>
</organism>
<name>A0A1D8A5B2_9SPHN</name>
<dbReference type="Proteomes" id="UP000094626">
    <property type="component" value="Chromosome"/>
</dbReference>
<dbReference type="KEGG" id="nre:BES08_11425"/>
<dbReference type="RefSeq" id="WP_069708346.1">
    <property type="nucleotide sequence ID" value="NZ_CP017075.1"/>
</dbReference>
<proteinExistence type="predicted"/>
<sequence>MTGYEGDNGYARNGSGLVTAVNSTVFGPGTPITYDAQRGSFTYSASGFLYYGMPSIGSGTLSLASGQSDATYAVYTGASNGVSFNVRQLRMGTSNPGLPLQFSSIALGQTSYTNTATGETLHGVVPFAFGIPFDAYRTTVTGAAVYEGLVIGNARGVGSSNVYAITGTIHLSIDYQTTAFTCYLDLSGTNDRTGEKVTFSRMTITPFPPRGVLDTLGGDAGRNSRFQANFAGATAQEVMGAFENEVSDPVAPQTSIRISTAFAARK</sequence>
<evidence type="ECO:0000313" key="1">
    <source>
        <dbReference type="EMBL" id="AOR77290.1"/>
    </source>
</evidence>
<evidence type="ECO:0008006" key="3">
    <source>
        <dbReference type="Google" id="ProtNLM"/>
    </source>
</evidence>
<dbReference type="EMBL" id="CP017075">
    <property type="protein sequence ID" value="AOR77290.1"/>
    <property type="molecule type" value="Genomic_DNA"/>
</dbReference>
<reference evidence="2" key="1">
    <citation type="journal article" date="2017" name="J. Biotechnol.">
        <title>Complete genome sequence of Novosphingobium resinovorum SA1, a versatile xenobiotic-degrading bacterium capable of utilizing sulfanilic acid.</title>
        <authorList>
            <person name="Hegedus B."/>
            <person name="Kos P.B."/>
            <person name="Balint B."/>
            <person name="Maroti G."/>
            <person name="Gan H.M."/>
            <person name="Perei K."/>
            <person name="Rakhely G."/>
        </authorList>
    </citation>
    <scope>NUCLEOTIDE SEQUENCE [LARGE SCALE GENOMIC DNA]</scope>
    <source>
        <strain evidence="2">SA1</strain>
    </source>
</reference>
<dbReference type="Gene3D" id="2.40.160.90">
    <property type="match status" value="1"/>
</dbReference>